<evidence type="ECO:0000256" key="2">
    <source>
        <dbReference type="ARBA" id="ARBA00023239"/>
    </source>
</evidence>
<gene>
    <name evidence="3" type="ORF">SAMN05444171_6009</name>
</gene>
<evidence type="ECO:0000313" key="3">
    <source>
        <dbReference type="EMBL" id="SEE02567.1"/>
    </source>
</evidence>
<dbReference type="InterPro" id="IPR029045">
    <property type="entry name" value="ClpP/crotonase-like_dom_sf"/>
</dbReference>
<dbReference type="GO" id="GO:0006635">
    <property type="term" value="P:fatty acid beta-oxidation"/>
    <property type="evidence" value="ECO:0007669"/>
    <property type="project" value="TreeGrafter"/>
</dbReference>
<dbReference type="SUPFAM" id="SSF52096">
    <property type="entry name" value="ClpP/crotonase"/>
    <property type="match status" value="1"/>
</dbReference>
<dbReference type="PANTHER" id="PTHR11941">
    <property type="entry name" value="ENOYL-COA HYDRATASE-RELATED"/>
    <property type="match status" value="1"/>
</dbReference>
<dbReference type="EMBL" id="FNTI01000001">
    <property type="protein sequence ID" value="SEE02567.1"/>
    <property type="molecule type" value="Genomic_DNA"/>
</dbReference>
<name>A0A1M7F3V4_9BRAD</name>
<dbReference type="InterPro" id="IPR001753">
    <property type="entry name" value="Enoyl-CoA_hydra/iso"/>
</dbReference>
<dbReference type="AlphaFoldDB" id="A0A1M7F3V4"/>
<dbReference type="GO" id="GO:0016829">
    <property type="term" value="F:lyase activity"/>
    <property type="evidence" value="ECO:0007669"/>
    <property type="project" value="UniProtKB-KW"/>
</dbReference>
<accession>A0A1M7F3V4</accession>
<proteinExistence type="predicted"/>
<dbReference type="RefSeq" id="WP_083387642.1">
    <property type="nucleotide sequence ID" value="NZ_FNTI01000001.1"/>
</dbReference>
<dbReference type="Pfam" id="PF00378">
    <property type="entry name" value="ECH_1"/>
    <property type="match status" value="1"/>
</dbReference>
<dbReference type="PANTHER" id="PTHR11941:SF169">
    <property type="entry name" value="(7AS)-7A-METHYL-1,5-DIOXO-2,3,5,6,7,7A-HEXAHYDRO-1H-INDENE-CARBOXYL-COA HYDROLASE"/>
    <property type="match status" value="1"/>
</dbReference>
<dbReference type="Proteomes" id="UP000183208">
    <property type="component" value="Unassembled WGS sequence"/>
</dbReference>
<keyword evidence="2" id="KW-0456">Lyase</keyword>
<reference evidence="3 4" key="1">
    <citation type="submission" date="2016-10" db="EMBL/GenBank/DDBJ databases">
        <authorList>
            <person name="de Groot N.N."/>
        </authorList>
    </citation>
    <scope>NUCLEOTIDE SEQUENCE [LARGE SCALE GENOMIC DNA]</scope>
    <source>
        <strain evidence="3 4">GAS522</strain>
    </source>
</reference>
<keyword evidence="1" id="KW-0443">Lipid metabolism</keyword>
<dbReference type="CDD" id="cd06558">
    <property type="entry name" value="crotonase-like"/>
    <property type="match status" value="1"/>
</dbReference>
<dbReference type="OrthoDB" id="9795613at2"/>
<evidence type="ECO:0000313" key="4">
    <source>
        <dbReference type="Proteomes" id="UP000183208"/>
    </source>
</evidence>
<dbReference type="Gene3D" id="3.90.226.10">
    <property type="entry name" value="2-enoyl-CoA Hydratase, Chain A, domain 1"/>
    <property type="match status" value="1"/>
</dbReference>
<organism evidence="3 4">
    <name type="scientific">Bradyrhizobium lablabi</name>
    <dbReference type="NCBI Taxonomy" id="722472"/>
    <lineage>
        <taxon>Bacteria</taxon>
        <taxon>Pseudomonadati</taxon>
        <taxon>Pseudomonadota</taxon>
        <taxon>Alphaproteobacteria</taxon>
        <taxon>Hyphomicrobiales</taxon>
        <taxon>Nitrobacteraceae</taxon>
        <taxon>Bradyrhizobium</taxon>
    </lineage>
</organism>
<protein>
    <submittedName>
        <fullName evidence="3">Crotonobetainyl-CoA hydratase/methylglutaconyl-CoA hydratase</fullName>
    </submittedName>
</protein>
<evidence type="ECO:0000256" key="1">
    <source>
        <dbReference type="ARBA" id="ARBA00023098"/>
    </source>
</evidence>
<sequence length="242" mass="25572">MTQLEVSQVDRVSVLTLKRPDHGNRLSRQMAEELTAALETARRDPLVRACVMTGHGEVFCLGGDYKGAGPSVAGRAEFGRASVDLYRAMAALGKPLVAAVNGNAHAGGFSLVAAADLAVMADDATLGLPEAANGLFPFLALAIVRDALPKKLLFEIIYNARLIGAPEACDLHLVNKSVARAAVLEEAVRMAGVASDYNPDIVMLGRDLYYAMRGLGPAEAVDKSRFALIAALAAKDQENKPD</sequence>